<dbReference type="AlphaFoldDB" id="A0A1D7QHX2"/>
<dbReference type="OrthoDB" id="9801766at2"/>
<gene>
    <name evidence="2" type="ORF">BFS30_14130</name>
</gene>
<dbReference type="PANTHER" id="PTHR38474:SF1">
    <property type="entry name" value="SLR0299 PROTEIN"/>
    <property type="match status" value="1"/>
</dbReference>
<accession>A0A1D7QHX2</accession>
<feature type="active site" description="Proton acceptor" evidence="1">
    <location>
        <position position="186"/>
    </location>
</feature>
<evidence type="ECO:0000313" key="2">
    <source>
        <dbReference type="EMBL" id="AOM78209.1"/>
    </source>
</evidence>
<dbReference type="PIRSF" id="PIRSF000440">
    <property type="entry name" value="CAT"/>
    <property type="match status" value="1"/>
</dbReference>
<keyword evidence="3" id="KW-1185">Reference proteome</keyword>
<evidence type="ECO:0000313" key="3">
    <source>
        <dbReference type="Proteomes" id="UP000094313"/>
    </source>
</evidence>
<dbReference type="Gene3D" id="3.30.559.10">
    <property type="entry name" value="Chloramphenicol acetyltransferase-like domain"/>
    <property type="match status" value="1"/>
</dbReference>
<dbReference type="KEGG" id="psty:BFS30_14130"/>
<keyword evidence="2" id="KW-0808">Transferase</keyword>
<proteinExistence type="predicted"/>
<dbReference type="Pfam" id="PF00302">
    <property type="entry name" value="CAT"/>
    <property type="match status" value="1"/>
</dbReference>
<name>A0A1D7QHX2_9SPHI</name>
<dbReference type="SUPFAM" id="SSF52777">
    <property type="entry name" value="CoA-dependent acyltransferases"/>
    <property type="match status" value="1"/>
</dbReference>
<dbReference type="InterPro" id="IPR001707">
    <property type="entry name" value="Cmp_AcTrfase"/>
</dbReference>
<reference evidence="2 3" key="1">
    <citation type="submission" date="2016-08" db="EMBL/GenBank/DDBJ databases">
        <authorList>
            <person name="Seilhamer J.J."/>
        </authorList>
    </citation>
    <scope>NUCLEOTIDE SEQUENCE [LARGE SCALE GENOMIC DNA]</scope>
    <source>
        <strain evidence="2 3">DX4</strain>
    </source>
</reference>
<sequence>MKQILDLNSWARKEHFHFFSQFEEPFFGLTVNIDCTIAYAAAKEKGTSFFLHYLHKSLTAANRVPAFRYRIVEGQVWIYDQVDASPTIDRPDGTFGFSYLVYQEDYLEFKAGADLEIGQVRNSTSLFPAKLGECVIHYSALPWISFSSLSHARSFSFQDSSPKISFGKITEQDGKKTMPVSIHVHHALVDGLQVGQFMECFQQLMNEK</sequence>
<dbReference type="GO" id="GO:0008811">
    <property type="term" value="F:chloramphenicol O-acetyltransferase activity"/>
    <property type="evidence" value="ECO:0007669"/>
    <property type="project" value="InterPro"/>
</dbReference>
<dbReference type="PANTHER" id="PTHR38474">
    <property type="entry name" value="SLR0299 PROTEIN"/>
    <property type="match status" value="1"/>
</dbReference>
<dbReference type="EMBL" id="CP017141">
    <property type="protein sequence ID" value="AOM78209.1"/>
    <property type="molecule type" value="Genomic_DNA"/>
</dbReference>
<dbReference type="Proteomes" id="UP000094313">
    <property type="component" value="Chromosome"/>
</dbReference>
<dbReference type="SMART" id="SM01059">
    <property type="entry name" value="CAT"/>
    <property type="match status" value="1"/>
</dbReference>
<evidence type="ECO:0000256" key="1">
    <source>
        <dbReference type="PIRSR" id="PIRSR000440-1"/>
    </source>
</evidence>
<dbReference type="RefSeq" id="WP_069379874.1">
    <property type="nucleotide sequence ID" value="NZ_CP017141.1"/>
</dbReference>
<protein>
    <submittedName>
        <fullName evidence="2">Chloramphenicol acetyltransferase</fullName>
    </submittedName>
</protein>
<organism evidence="2 3">
    <name type="scientific">Pedobacter steynii</name>
    <dbReference type="NCBI Taxonomy" id="430522"/>
    <lineage>
        <taxon>Bacteria</taxon>
        <taxon>Pseudomonadati</taxon>
        <taxon>Bacteroidota</taxon>
        <taxon>Sphingobacteriia</taxon>
        <taxon>Sphingobacteriales</taxon>
        <taxon>Sphingobacteriaceae</taxon>
        <taxon>Pedobacter</taxon>
    </lineage>
</organism>
<dbReference type="InterPro" id="IPR023213">
    <property type="entry name" value="CAT-like_dom_sf"/>
</dbReference>